<dbReference type="Proteomes" id="UP000195217">
    <property type="component" value="Unassembled WGS sequence"/>
</dbReference>
<proteinExistence type="predicted"/>
<sequence length="82" mass="9551">MRFYCPANSGIIKSTLRKIECSFSINDPYPAKEVYWGYTRETGKGIYIKLYKFRGKKQFPTSELFSNYYSTGAIVSFNTFTE</sequence>
<comment type="caution">
    <text evidence="1">The sequence shown here is derived from an EMBL/GenBank/DDBJ whole genome shotgun (WGS) entry which is preliminary data.</text>
</comment>
<name>A0A9X6IS41_BACUD</name>
<reference evidence="1 2" key="1">
    <citation type="submission" date="2016-10" db="EMBL/GenBank/DDBJ databases">
        <title>Comparative genomics of Bacillus thuringiensis reveals a path to pathogens against multiple invertebrate hosts.</title>
        <authorList>
            <person name="Zheng J."/>
            <person name="Gao Q."/>
            <person name="Liu H."/>
            <person name="Peng D."/>
            <person name="Ruan L."/>
            <person name="Sun M."/>
        </authorList>
    </citation>
    <scope>NUCLEOTIDE SEQUENCE [LARGE SCALE GENOMIC DNA]</scope>
    <source>
        <strain evidence="1">BGSC 4M3</strain>
    </source>
</reference>
<protein>
    <submittedName>
        <fullName evidence="1">Uncharacterized protein</fullName>
    </submittedName>
</protein>
<dbReference type="EMBL" id="NFEA01000043">
    <property type="protein sequence ID" value="OTZ30850.1"/>
    <property type="molecule type" value="Genomic_DNA"/>
</dbReference>
<organism evidence="1 2">
    <name type="scientific">Bacillus thuringiensis subsp. darmstadiensis</name>
    <dbReference type="NCBI Taxonomy" id="132264"/>
    <lineage>
        <taxon>Bacteria</taxon>
        <taxon>Bacillati</taxon>
        <taxon>Bacillota</taxon>
        <taxon>Bacilli</taxon>
        <taxon>Bacillales</taxon>
        <taxon>Bacillaceae</taxon>
        <taxon>Bacillus</taxon>
        <taxon>Bacillus cereus group</taxon>
    </lineage>
</organism>
<gene>
    <name evidence="1" type="ORF">BK761_17050</name>
</gene>
<accession>A0A9X6IS41</accession>
<evidence type="ECO:0000313" key="1">
    <source>
        <dbReference type="EMBL" id="OTZ30850.1"/>
    </source>
</evidence>
<dbReference type="AlphaFoldDB" id="A0A9X6IS41"/>
<evidence type="ECO:0000313" key="2">
    <source>
        <dbReference type="Proteomes" id="UP000195217"/>
    </source>
</evidence>